<name>A0A1F4TVL0_UNCSA</name>
<dbReference type="STRING" id="1802583.A2311_06845"/>
<dbReference type="EMBL" id="MEUF01000006">
    <property type="protein sequence ID" value="OGC36765.1"/>
    <property type="molecule type" value="Genomic_DNA"/>
</dbReference>
<accession>A0A1F4TVL0</accession>
<dbReference type="AlphaFoldDB" id="A0A1F4TVL0"/>
<proteinExistence type="predicted"/>
<protein>
    <submittedName>
        <fullName evidence="1">Uncharacterized protein</fullName>
    </submittedName>
</protein>
<gene>
    <name evidence="1" type="ORF">A2311_06845</name>
</gene>
<comment type="caution">
    <text evidence="1">The sequence shown here is derived from an EMBL/GenBank/DDBJ whole genome shotgun (WGS) entry which is preliminary data.</text>
</comment>
<evidence type="ECO:0000313" key="1">
    <source>
        <dbReference type="EMBL" id="OGC36765.1"/>
    </source>
</evidence>
<sequence length="361" mass="40996">MLERLSLNRRGFLAATTAGALSRWASDSSHHRPLEHPGPRMGALIDQYNGRLQTVENDLATIKLWLTIHDANNPSCARLGEAEIASLDDAERPLIYAPEYCDISTPESPSHFYAVASHDSDEIYSNQTRNPFFPGFWAENGGSPFLTDQALAYLRLHNIPMLFFDSVTPQAMLDAYSALPNDRLKDVIDWFTVNAAFYGAPIAWGAIASQQAKNRRAFMGLSLLAAMESFLFRPDLEVMRRIYAARGRETDAISFAADLRNEYIIHFRNLLYAYKLLVYASWLNDNFGVRPIFLATFGTRHFELQSELTRSPAELRGQIEASLRLLNLSWQDFSEEVKYGYEMYPHRQLGGKVVRVLQFNP</sequence>
<reference evidence="1 2" key="1">
    <citation type="journal article" date="2016" name="Nat. Commun.">
        <title>Thousands of microbial genomes shed light on interconnected biogeochemical processes in an aquifer system.</title>
        <authorList>
            <person name="Anantharaman K."/>
            <person name="Brown C.T."/>
            <person name="Hug L.A."/>
            <person name="Sharon I."/>
            <person name="Castelle C.J."/>
            <person name="Probst A.J."/>
            <person name="Thomas B.C."/>
            <person name="Singh A."/>
            <person name="Wilkins M.J."/>
            <person name="Karaoz U."/>
            <person name="Brodie E.L."/>
            <person name="Williams K.H."/>
            <person name="Hubbard S.S."/>
            <person name="Banfield J.F."/>
        </authorList>
    </citation>
    <scope>NUCLEOTIDE SEQUENCE [LARGE SCALE GENOMIC DNA]</scope>
</reference>
<organism evidence="1 2">
    <name type="scientific">candidate division WOR-1 bacterium RIFOXYB2_FULL_48_7</name>
    <dbReference type="NCBI Taxonomy" id="1802583"/>
    <lineage>
        <taxon>Bacteria</taxon>
        <taxon>Bacillati</taxon>
        <taxon>Saganbacteria</taxon>
    </lineage>
</organism>
<dbReference type="Proteomes" id="UP000178951">
    <property type="component" value="Unassembled WGS sequence"/>
</dbReference>
<evidence type="ECO:0000313" key="2">
    <source>
        <dbReference type="Proteomes" id="UP000178951"/>
    </source>
</evidence>